<gene>
    <name evidence="3" type="ORF">Rcae01_00938</name>
</gene>
<organism evidence="3 4">
    <name type="scientific">Novipirellula caenicola</name>
    <dbReference type="NCBI Taxonomy" id="1536901"/>
    <lineage>
        <taxon>Bacteria</taxon>
        <taxon>Pseudomonadati</taxon>
        <taxon>Planctomycetota</taxon>
        <taxon>Planctomycetia</taxon>
        <taxon>Pirellulales</taxon>
        <taxon>Pirellulaceae</taxon>
        <taxon>Novipirellula</taxon>
    </lineage>
</organism>
<dbReference type="Proteomes" id="UP001416858">
    <property type="component" value="Unassembled WGS sequence"/>
</dbReference>
<feature type="region of interest" description="Disordered" evidence="1">
    <location>
        <begin position="1"/>
        <end position="20"/>
    </location>
</feature>
<evidence type="ECO:0000313" key="4">
    <source>
        <dbReference type="Proteomes" id="UP001416858"/>
    </source>
</evidence>
<accession>A0ABP9VPW6</accession>
<proteinExistence type="predicted"/>
<sequence>MAYSIVEKPPPGPVTHDHSVASERMKTGRYGKISLSSDIVFFGDPVRLDSKKDKPDHLANDEFRYMQWVIVVFVLGVILPALAMLSYLIFNPESFR</sequence>
<comment type="caution">
    <text evidence="3">The sequence shown here is derived from an EMBL/GenBank/DDBJ whole genome shotgun (WGS) entry which is preliminary data.</text>
</comment>
<keyword evidence="2" id="KW-1133">Transmembrane helix</keyword>
<keyword evidence="2" id="KW-0472">Membrane</keyword>
<evidence type="ECO:0000256" key="1">
    <source>
        <dbReference type="SAM" id="MobiDB-lite"/>
    </source>
</evidence>
<evidence type="ECO:0000256" key="2">
    <source>
        <dbReference type="SAM" id="Phobius"/>
    </source>
</evidence>
<name>A0ABP9VPW6_9BACT</name>
<reference evidence="3 4" key="1">
    <citation type="submission" date="2024-02" db="EMBL/GenBank/DDBJ databases">
        <title>Rhodopirellula caenicola NBRC 110016.</title>
        <authorList>
            <person name="Ichikawa N."/>
            <person name="Katano-Makiyama Y."/>
            <person name="Hidaka K."/>
        </authorList>
    </citation>
    <scope>NUCLEOTIDE SEQUENCE [LARGE SCALE GENOMIC DNA]</scope>
    <source>
        <strain evidence="3 4">NBRC 110016</strain>
    </source>
</reference>
<keyword evidence="4" id="KW-1185">Reference proteome</keyword>
<feature type="transmembrane region" description="Helical" evidence="2">
    <location>
        <begin position="65"/>
        <end position="90"/>
    </location>
</feature>
<protein>
    <submittedName>
        <fullName evidence="3">Uncharacterized protein</fullName>
    </submittedName>
</protein>
<evidence type="ECO:0000313" key="3">
    <source>
        <dbReference type="EMBL" id="GAA5505493.1"/>
    </source>
</evidence>
<dbReference type="EMBL" id="BAABRO010000001">
    <property type="protein sequence ID" value="GAA5505493.1"/>
    <property type="molecule type" value="Genomic_DNA"/>
</dbReference>
<keyword evidence="2" id="KW-0812">Transmembrane</keyword>